<protein>
    <submittedName>
        <fullName evidence="1">Uncharacterized protein</fullName>
    </submittedName>
</protein>
<evidence type="ECO:0000313" key="1">
    <source>
        <dbReference type="EMBL" id="KAJ4245736.1"/>
    </source>
</evidence>
<dbReference type="EMBL" id="JAOQAZ010000045">
    <property type="protein sequence ID" value="KAJ4245736.1"/>
    <property type="molecule type" value="Genomic_DNA"/>
</dbReference>
<reference evidence="1" key="1">
    <citation type="submission" date="2022-09" db="EMBL/GenBank/DDBJ databases">
        <title>Fusarium specimens isolated from Avocado Roots.</title>
        <authorList>
            <person name="Stajich J."/>
            <person name="Roper C."/>
            <person name="Heimlech-Rivalta G."/>
        </authorList>
    </citation>
    <scope>NUCLEOTIDE SEQUENCE</scope>
    <source>
        <strain evidence="1">CF00136</strain>
    </source>
</reference>
<comment type="caution">
    <text evidence="1">The sequence shown here is derived from an EMBL/GenBank/DDBJ whole genome shotgun (WGS) entry which is preliminary data.</text>
</comment>
<organism evidence="1 2">
    <name type="scientific">Fusarium torreyae</name>
    <dbReference type="NCBI Taxonomy" id="1237075"/>
    <lineage>
        <taxon>Eukaryota</taxon>
        <taxon>Fungi</taxon>
        <taxon>Dikarya</taxon>
        <taxon>Ascomycota</taxon>
        <taxon>Pezizomycotina</taxon>
        <taxon>Sordariomycetes</taxon>
        <taxon>Hypocreomycetidae</taxon>
        <taxon>Hypocreales</taxon>
        <taxon>Nectriaceae</taxon>
        <taxon>Fusarium</taxon>
    </lineage>
</organism>
<name>A0A9W8V9Y2_9HYPO</name>
<dbReference type="Proteomes" id="UP001152049">
    <property type="component" value="Unassembled WGS sequence"/>
</dbReference>
<dbReference type="AlphaFoldDB" id="A0A9W8V9Y2"/>
<proteinExistence type="predicted"/>
<accession>A0A9W8V9Y2</accession>
<sequence>MSSLFCCDTIKPYRPQYLSHQSKFDNFMSWGSFPRVSLVKNNDKASRDFSQVAPSYAVQLVKQANHGPLESKRYFIPTDSTEVDFVEVTEDDLIQANFQKVNTYKNFKCQTHNKFFEVNIYQKDPVNAHHWRANIARPAVSIDL</sequence>
<gene>
    <name evidence="1" type="ORF">NW762_013860</name>
</gene>
<evidence type="ECO:0000313" key="2">
    <source>
        <dbReference type="Proteomes" id="UP001152049"/>
    </source>
</evidence>
<keyword evidence="2" id="KW-1185">Reference proteome</keyword>
<dbReference type="OrthoDB" id="10264507at2759"/>